<name>A0A3G3LW86_9CAUD</name>
<sequence length="69" mass="7600">MIDMNGNPVCETYGDECICTTGADILRPGEYGHQFVVDVNPNCPEHGRHTWPAPLAAADCAEQNLKERK</sequence>
<gene>
    <name evidence="1" type="primary">63</name>
    <name evidence="1" type="ORF">KIMCHI1738_63</name>
</gene>
<proteinExistence type="predicted"/>
<evidence type="ECO:0000313" key="2">
    <source>
        <dbReference type="Proteomes" id="UP000279846"/>
    </source>
</evidence>
<dbReference type="KEGG" id="vg:65116725"/>
<organism evidence="1 2">
    <name type="scientific">Corynebacterium phage Kimchi1738</name>
    <dbReference type="NCBI Taxonomy" id="2483719"/>
    <lineage>
        <taxon>Viruses</taxon>
        <taxon>Duplodnaviria</taxon>
        <taxon>Heunggongvirae</taxon>
        <taxon>Uroviricota</taxon>
        <taxon>Caudoviricetes</taxon>
        <taxon>Zierdtviridae</taxon>
        <taxon>Toshachvirinae</taxon>
        <taxon>Ceetrepovirus</taxon>
        <taxon>Ceetrepovirus kimchi1738</taxon>
    </lineage>
</organism>
<accession>A0A3G3LW86</accession>
<dbReference type="GeneID" id="65116725"/>
<evidence type="ECO:0000313" key="1">
    <source>
        <dbReference type="EMBL" id="AYQ98450.1"/>
    </source>
</evidence>
<dbReference type="Proteomes" id="UP000279846">
    <property type="component" value="Segment"/>
</dbReference>
<protein>
    <submittedName>
        <fullName evidence="1">Uncharacterized protein</fullName>
    </submittedName>
</protein>
<reference evidence="1 2" key="1">
    <citation type="submission" date="2018-09" db="EMBL/GenBank/DDBJ databases">
        <authorList>
            <person name="Aaron K.S."/>
            <person name="Aaron A."/>
            <person name="Almond C.M."/>
            <person name="Armstrong D.J."/>
            <person name="Arnold T.D."/>
            <person name="Atiyeh M."/>
            <person name="Austin C.J."/>
            <person name="Baker T.S."/>
            <person name="Bilger V.C."/>
            <person name="Boggan A.O."/>
            <person name="Cadieux A.J."/>
            <person name="Carroll K."/>
            <person name="Castro M.I."/>
            <person name="Cole A.L."/>
            <person name="Coleman K.V."/>
            <person name="Copeland L.C."/>
            <person name="Dickinson S.A."/>
            <person name="Earl J.S."/>
            <person name="Esekhaigbe O.A."/>
            <person name="Everett B.E."/>
            <person name="Everhardt M.B."/>
            <person name="Foster K.E."/>
            <person name="Galloway E."/>
            <person name="Glover L."/>
            <person name="Gregory K.R."/>
            <person name="Gunn D.S."/>
            <person name="Hall H.D."/>
            <person name="Hancock R.E."/>
            <person name="Hauth J.T."/>
            <person name="Hawkins C.P."/>
            <person name="Hayes H.S."/>
            <person name="Heathcock S."/>
            <person name="Hill C.D."/>
            <person name="Hill T."/>
            <person name="Ibe-Cumba A.M."/>
            <person name="Israil A.R."/>
            <person name="Jackson B.R."/>
            <person name="Jones K.L."/>
            <person name="King G.B."/>
            <person name="Last N.R."/>
            <person name="Lee C.E."/>
            <person name="Leger A.E."/>
            <person name="Lindley S.B."/>
            <person name="Martinez M."/>
            <person name="McKinney W.R."/>
            <person name="McWhirter S."/>
            <person name="Mercer J.M."/>
            <person name="Nachajski K."/>
            <person name="Newton M.A."/>
            <person name="Nguyen M.T."/>
            <person name="Northington A.L."/>
            <person name="Nuss P.C."/>
            <person name="Osborn S.L."/>
            <person name="Ozley R.E."/>
            <person name="Palmieri J.N."/>
            <person name="Perry C.A."/>
            <person name="Plump L.M."/>
            <person name="Prewitt D.E."/>
            <person name="Rafferty A.M."/>
            <person name="Rafford M.E."/>
            <person name="Ragland C.L."/>
            <person name="Ragland J.L."/>
            <person name="Reynolds H.A."/>
            <person name="Robbins T.J."/>
            <person name="Ryan A.D."/>
            <person name="Sharit M.C."/>
            <person name="Sharp M.L."/>
            <person name="Simpson D.M."/>
            <person name="Simpson A."/>
            <person name="Smith S.P."/>
            <person name="Smith M.E."/>
            <person name="Springer J.G."/>
            <person name="Standridge B."/>
            <person name="Stickley J.L."/>
            <person name="Strain M.R."/>
            <person name="Walker T.L."/>
            <person name="Weeks A.C."/>
            <person name="Williamson J."/>
            <person name="Quinn C.E."/>
            <person name="Monti D.L."/>
            <person name="Claughton R.M."/>
            <person name="Riley T.A."/>
            <person name="Yancie K.G."/>
            <person name="Brown C.E."/>
            <person name="Garlena R.A."/>
            <person name="Russell D.A."/>
            <person name="Pope W.H."/>
            <person name="Jacobs-Sera D."/>
            <person name="Hatfull G.F."/>
        </authorList>
    </citation>
    <scope>NUCLEOTIDE SEQUENCE [LARGE SCALE GENOMIC DNA]</scope>
</reference>
<dbReference type="EMBL" id="MH926057">
    <property type="protein sequence ID" value="AYQ98450.1"/>
    <property type="molecule type" value="Genomic_DNA"/>
</dbReference>
<keyword evidence="2" id="KW-1185">Reference proteome</keyword>
<dbReference type="RefSeq" id="YP_010099041.1">
    <property type="nucleotide sequence ID" value="NC_055772.1"/>
</dbReference>